<comment type="caution">
    <text evidence="1">The sequence shown here is derived from an EMBL/GenBank/DDBJ whole genome shotgun (WGS) entry which is preliminary data.</text>
</comment>
<dbReference type="AlphaFoldDB" id="A0A392TP95"/>
<accession>A0A392TP95</accession>
<name>A0A392TP95_9FABA</name>
<protein>
    <submittedName>
        <fullName evidence="1">Uncharacterized protein</fullName>
    </submittedName>
</protein>
<reference evidence="1 2" key="1">
    <citation type="journal article" date="2018" name="Front. Plant Sci.">
        <title>Red Clover (Trifolium pratense) and Zigzag Clover (T. medium) - A Picture of Genomic Similarities and Differences.</title>
        <authorList>
            <person name="Dluhosova J."/>
            <person name="Istvanek J."/>
            <person name="Nedelnik J."/>
            <person name="Repkova J."/>
        </authorList>
    </citation>
    <scope>NUCLEOTIDE SEQUENCE [LARGE SCALE GENOMIC DNA]</scope>
    <source>
        <strain evidence="2">cv. 10/8</strain>
        <tissue evidence="1">Leaf</tissue>
    </source>
</reference>
<dbReference type="Proteomes" id="UP000265520">
    <property type="component" value="Unassembled WGS sequence"/>
</dbReference>
<evidence type="ECO:0000313" key="1">
    <source>
        <dbReference type="EMBL" id="MCI62247.1"/>
    </source>
</evidence>
<feature type="non-terminal residue" evidence="1">
    <location>
        <position position="74"/>
    </location>
</feature>
<dbReference type="EMBL" id="LXQA010615681">
    <property type="protein sequence ID" value="MCI62247.1"/>
    <property type="molecule type" value="Genomic_DNA"/>
</dbReference>
<sequence>MGEKEQVIHIQEGKNDWCCRIDIKEPSSNGWRMKVTLEELEKGIAEMEMKEDSDMADITKEDLWVRRWGRFQKV</sequence>
<evidence type="ECO:0000313" key="2">
    <source>
        <dbReference type="Proteomes" id="UP000265520"/>
    </source>
</evidence>
<proteinExistence type="predicted"/>
<organism evidence="1 2">
    <name type="scientific">Trifolium medium</name>
    <dbReference type="NCBI Taxonomy" id="97028"/>
    <lineage>
        <taxon>Eukaryota</taxon>
        <taxon>Viridiplantae</taxon>
        <taxon>Streptophyta</taxon>
        <taxon>Embryophyta</taxon>
        <taxon>Tracheophyta</taxon>
        <taxon>Spermatophyta</taxon>
        <taxon>Magnoliopsida</taxon>
        <taxon>eudicotyledons</taxon>
        <taxon>Gunneridae</taxon>
        <taxon>Pentapetalae</taxon>
        <taxon>rosids</taxon>
        <taxon>fabids</taxon>
        <taxon>Fabales</taxon>
        <taxon>Fabaceae</taxon>
        <taxon>Papilionoideae</taxon>
        <taxon>50 kb inversion clade</taxon>
        <taxon>NPAAA clade</taxon>
        <taxon>Hologalegina</taxon>
        <taxon>IRL clade</taxon>
        <taxon>Trifolieae</taxon>
        <taxon>Trifolium</taxon>
    </lineage>
</organism>
<keyword evidence="2" id="KW-1185">Reference proteome</keyword>